<dbReference type="AlphaFoldDB" id="A0A257SH85"/>
<evidence type="ECO:0000313" key="1">
    <source>
        <dbReference type="EMBL" id="OYV71781.1"/>
    </source>
</evidence>
<proteinExistence type="predicted"/>
<dbReference type="InterPro" id="IPR038062">
    <property type="entry name" value="ScdA-like_N_sf"/>
</dbReference>
<dbReference type="Proteomes" id="UP000216779">
    <property type="component" value="Unassembled WGS sequence"/>
</dbReference>
<accession>A0A257SH85</accession>
<organism evidence="1 2">
    <name type="scientific">Acidithiobacillus ferrivorans</name>
    <dbReference type="NCBI Taxonomy" id="160808"/>
    <lineage>
        <taxon>Bacteria</taxon>
        <taxon>Pseudomonadati</taxon>
        <taxon>Pseudomonadota</taxon>
        <taxon>Acidithiobacillia</taxon>
        <taxon>Acidithiobacillales</taxon>
        <taxon>Acidithiobacillaceae</taxon>
        <taxon>Acidithiobacillus</taxon>
    </lineage>
</organism>
<reference evidence="1 2" key="1">
    <citation type="submission" date="2017-03" db="EMBL/GenBank/DDBJ databases">
        <title>Lifting the veil on microbial sulfur biogeochemistry in mining wastewaters.</title>
        <authorList>
            <person name="Kantor R.S."/>
            <person name="Colenbrander Nelson T."/>
            <person name="Marshall S."/>
            <person name="Bennett D."/>
            <person name="Apte S."/>
            <person name="Camacho D."/>
            <person name="Thomas B.C."/>
            <person name="Warren L.A."/>
            <person name="Banfield J.F."/>
        </authorList>
    </citation>
    <scope>NUCLEOTIDE SEQUENCE [LARGE SCALE GENOMIC DNA]</scope>
    <source>
        <strain evidence="1">21-59-9</strain>
    </source>
</reference>
<name>A0A257SH85_9PROT</name>
<dbReference type="SUPFAM" id="SSF140683">
    <property type="entry name" value="SP0561-like"/>
    <property type="match status" value="1"/>
</dbReference>
<dbReference type="Gene3D" id="1.10.3910.10">
    <property type="entry name" value="SP0561-like"/>
    <property type="match status" value="1"/>
</dbReference>
<comment type="caution">
    <text evidence="1">The sequence shown here is derived from an EMBL/GenBank/DDBJ whole genome shotgun (WGS) entry which is preliminary data.</text>
</comment>
<dbReference type="EMBL" id="NCBC01000984">
    <property type="protein sequence ID" value="OYV71781.1"/>
    <property type="molecule type" value="Genomic_DNA"/>
</dbReference>
<gene>
    <name evidence="1" type="ORF">B7Z70_15925</name>
</gene>
<protein>
    <submittedName>
        <fullName evidence="1">DUF1858 domain-containing protein</fullName>
    </submittedName>
</protein>
<evidence type="ECO:0000313" key="2">
    <source>
        <dbReference type="Proteomes" id="UP000216779"/>
    </source>
</evidence>
<sequence length="69" mass="7974">MDREALLRTPVRVLLSEHPSLMRLLEEHGVHCGECFIAERETLAQMAVMHHLNLDALLDEWAQRESLPD</sequence>